<dbReference type="GO" id="GO:0003700">
    <property type="term" value="F:DNA-binding transcription factor activity"/>
    <property type="evidence" value="ECO:0007669"/>
    <property type="project" value="InterPro"/>
</dbReference>
<dbReference type="Pfam" id="PF00392">
    <property type="entry name" value="GntR"/>
    <property type="match status" value="1"/>
</dbReference>
<comment type="caution">
    <text evidence="7">The sequence shown here is derived from an EMBL/GenBank/DDBJ whole genome shotgun (WGS) entry which is preliminary data.</text>
</comment>
<dbReference type="InterPro" id="IPR015424">
    <property type="entry name" value="PyrdxlP-dep_Trfase"/>
</dbReference>
<dbReference type="InterPro" id="IPR036390">
    <property type="entry name" value="WH_DNA-bd_sf"/>
</dbReference>
<keyword evidence="3" id="KW-0805">Transcription regulation</keyword>
<evidence type="ECO:0000256" key="4">
    <source>
        <dbReference type="ARBA" id="ARBA00023125"/>
    </source>
</evidence>
<evidence type="ECO:0000256" key="2">
    <source>
        <dbReference type="ARBA" id="ARBA00022898"/>
    </source>
</evidence>
<evidence type="ECO:0000313" key="8">
    <source>
        <dbReference type="Proteomes" id="UP000194003"/>
    </source>
</evidence>
<keyword evidence="8" id="KW-1185">Reference proteome</keyword>
<gene>
    <name evidence="7" type="ORF">MAIT1_01462</name>
</gene>
<dbReference type="Gene3D" id="1.10.10.10">
    <property type="entry name" value="Winged helix-like DNA-binding domain superfamily/Winged helix DNA-binding domain"/>
    <property type="match status" value="1"/>
</dbReference>
<dbReference type="EMBL" id="LVJN01000020">
    <property type="protein sequence ID" value="OSM01485.1"/>
    <property type="molecule type" value="Genomic_DNA"/>
</dbReference>
<dbReference type="InterPro" id="IPR015421">
    <property type="entry name" value="PyrdxlP-dep_Trfase_major"/>
</dbReference>
<sequence>MRNSRTKQKFSPVQIILDAPQNGGEPILSATQSSVSDAIRPAEQRQIMDISTNTDLDRDATPRYRQLADHILAGIDDGTYAPGDKLPSVRRLQRRLNLSAATVTSAYLTLEREGVVEARPRSGYFVARLEAKSKPPRRETLPTTPSRIAISPMARTVEASALDNRLAPLGAAVLDSSFLPIEQMAKNTRLLARTEMADALSYGPPNGARRLRRELARSQWGFPDPPGMEEIILTNGCMEAVSLCLRATTRPGDAVAVESPVFFGFLQMIENLGLYAMEVPTDPVTGMDPDGLARVLQDDRVRAVLTIPSFQNPTGALMPIENRQRICQMVTKRRIPLIEDNIYGDLHYGETRLPPIKHWDRDGWVLYCSSFSKTVGPGLRVGVTIPGPRFAERVTALKMGSTLTSAQFTQLALANFLEDGGYQRHLRKLRVALQENMRQLRQSIARHFPQGVRMTDPKGGFILWVELPAGGDGVSLYEAAVGEGIAIVPGSVCSPSGSWRRCIRVSAGSPWSERLENAVARLGELARGG</sequence>
<keyword evidence="5" id="KW-0804">Transcription</keyword>
<dbReference type="SMART" id="SM00345">
    <property type="entry name" value="HTH_GNTR"/>
    <property type="match status" value="1"/>
</dbReference>
<dbReference type="InterPro" id="IPR004839">
    <property type="entry name" value="Aminotransferase_I/II_large"/>
</dbReference>
<dbReference type="CDD" id="cd00609">
    <property type="entry name" value="AAT_like"/>
    <property type="match status" value="1"/>
</dbReference>
<dbReference type="SUPFAM" id="SSF46785">
    <property type="entry name" value="Winged helix' DNA-binding domain"/>
    <property type="match status" value="1"/>
</dbReference>
<dbReference type="Pfam" id="PF00155">
    <property type="entry name" value="Aminotran_1_2"/>
    <property type="match status" value="1"/>
</dbReference>
<organism evidence="7 8">
    <name type="scientific">Magnetofaba australis IT-1</name>
    <dbReference type="NCBI Taxonomy" id="1434232"/>
    <lineage>
        <taxon>Bacteria</taxon>
        <taxon>Pseudomonadati</taxon>
        <taxon>Pseudomonadota</taxon>
        <taxon>Magnetococcia</taxon>
        <taxon>Magnetococcales</taxon>
        <taxon>Magnetococcaceae</taxon>
        <taxon>Magnetofaba</taxon>
    </lineage>
</organism>
<dbReference type="AlphaFoldDB" id="A0A1Y2K369"/>
<dbReference type="SUPFAM" id="SSF53383">
    <property type="entry name" value="PLP-dependent transferases"/>
    <property type="match status" value="1"/>
</dbReference>
<reference evidence="7 8" key="1">
    <citation type="journal article" date="2016" name="BMC Genomics">
        <title>Combined genomic and structural analyses of a cultured magnetotactic bacterium reveals its niche adaptation to a dynamic environment.</title>
        <authorList>
            <person name="Araujo A.C."/>
            <person name="Morillo V."/>
            <person name="Cypriano J."/>
            <person name="Teixeira L.C."/>
            <person name="Leao P."/>
            <person name="Lyra S."/>
            <person name="Almeida L.G."/>
            <person name="Bazylinski D.A."/>
            <person name="Vasconcellos A.T."/>
            <person name="Abreu F."/>
            <person name="Lins U."/>
        </authorList>
    </citation>
    <scope>NUCLEOTIDE SEQUENCE [LARGE SCALE GENOMIC DNA]</scope>
    <source>
        <strain evidence="7 8">IT-1</strain>
    </source>
</reference>
<dbReference type="PANTHER" id="PTHR46577">
    <property type="entry name" value="HTH-TYPE TRANSCRIPTIONAL REGULATORY PROTEIN GABR"/>
    <property type="match status" value="1"/>
</dbReference>
<feature type="domain" description="HTH gntR-type" evidence="6">
    <location>
        <begin position="61"/>
        <end position="129"/>
    </location>
</feature>
<dbReference type="Gene3D" id="3.90.1150.10">
    <property type="entry name" value="Aspartate Aminotransferase, domain 1"/>
    <property type="match status" value="1"/>
</dbReference>
<proteinExistence type="inferred from homology"/>
<dbReference type="CDD" id="cd07377">
    <property type="entry name" value="WHTH_GntR"/>
    <property type="match status" value="1"/>
</dbReference>
<dbReference type="InterPro" id="IPR036388">
    <property type="entry name" value="WH-like_DNA-bd_sf"/>
</dbReference>
<dbReference type="GO" id="GO:0003677">
    <property type="term" value="F:DNA binding"/>
    <property type="evidence" value="ECO:0007669"/>
    <property type="project" value="UniProtKB-KW"/>
</dbReference>
<dbReference type="Gene3D" id="3.40.640.10">
    <property type="entry name" value="Type I PLP-dependent aspartate aminotransferase-like (Major domain)"/>
    <property type="match status" value="1"/>
</dbReference>
<dbReference type="InterPro" id="IPR015422">
    <property type="entry name" value="PyrdxlP-dep_Trfase_small"/>
</dbReference>
<dbReference type="InterPro" id="IPR051446">
    <property type="entry name" value="HTH_trans_reg/aminotransferase"/>
</dbReference>
<keyword evidence="4" id="KW-0238">DNA-binding</keyword>
<dbReference type="PROSITE" id="PS50949">
    <property type="entry name" value="HTH_GNTR"/>
    <property type="match status" value="1"/>
</dbReference>
<dbReference type="STRING" id="1434232.MAIT1_01462"/>
<protein>
    <submittedName>
        <fullName evidence="7">Putative GntR family transcriptional regulator</fullName>
    </submittedName>
</protein>
<evidence type="ECO:0000256" key="3">
    <source>
        <dbReference type="ARBA" id="ARBA00023015"/>
    </source>
</evidence>
<comment type="similarity">
    <text evidence="1">In the C-terminal section; belongs to the class-I pyridoxal-phosphate-dependent aminotransferase family.</text>
</comment>
<dbReference type="Proteomes" id="UP000194003">
    <property type="component" value="Unassembled WGS sequence"/>
</dbReference>
<dbReference type="InterPro" id="IPR000524">
    <property type="entry name" value="Tscrpt_reg_HTH_GntR"/>
</dbReference>
<dbReference type="PANTHER" id="PTHR46577:SF2">
    <property type="entry name" value="TRANSCRIPTIONAL REGULATORY PROTEIN"/>
    <property type="match status" value="1"/>
</dbReference>
<evidence type="ECO:0000256" key="5">
    <source>
        <dbReference type="ARBA" id="ARBA00023163"/>
    </source>
</evidence>
<evidence type="ECO:0000256" key="1">
    <source>
        <dbReference type="ARBA" id="ARBA00005384"/>
    </source>
</evidence>
<dbReference type="GO" id="GO:0030170">
    <property type="term" value="F:pyridoxal phosphate binding"/>
    <property type="evidence" value="ECO:0007669"/>
    <property type="project" value="InterPro"/>
</dbReference>
<evidence type="ECO:0000313" key="7">
    <source>
        <dbReference type="EMBL" id="OSM01485.1"/>
    </source>
</evidence>
<name>A0A1Y2K369_9PROT</name>
<evidence type="ECO:0000259" key="6">
    <source>
        <dbReference type="PROSITE" id="PS50949"/>
    </source>
</evidence>
<keyword evidence="2" id="KW-0663">Pyridoxal phosphate</keyword>
<accession>A0A1Y2K369</accession>